<dbReference type="EMBL" id="DLUG01000107">
    <property type="protein sequence ID" value="DAB36604.1"/>
    <property type="molecule type" value="Genomic_DNA"/>
</dbReference>
<accession>A0A2D3WFW5</accession>
<dbReference type="InterPro" id="IPR032897">
    <property type="entry name" value="Sulfite_reductase"/>
</dbReference>
<proteinExistence type="inferred from homology"/>
<evidence type="ECO:0000313" key="3">
    <source>
        <dbReference type="EMBL" id="DAB36604.1"/>
    </source>
</evidence>
<dbReference type="PANTHER" id="PTHR35038:SF8">
    <property type="entry name" value="C-TYPE POLYHEME CYTOCHROME OMCC"/>
    <property type="match status" value="1"/>
</dbReference>
<dbReference type="Gene3D" id="1.20.140.10">
    <property type="entry name" value="Butyryl-CoA Dehydrogenase, subunit A, domain 3"/>
    <property type="match status" value="1"/>
</dbReference>
<dbReference type="InterPro" id="IPR036280">
    <property type="entry name" value="Multihaem_cyt_sf"/>
</dbReference>
<feature type="chain" id="PRO_5039924186" evidence="2">
    <location>
        <begin position="22"/>
        <end position="690"/>
    </location>
</feature>
<dbReference type="UniPathway" id="UPA00370"/>
<dbReference type="InterPro" id="IPR051829">
    <property type="entry name" value="Multiheme_Cytochr_ET"/>
</dbReference>
<dbReference type="GO" id="GO:0070814">
    <property type="term" value="P:hydrogen sulfide biosynthetic process"/>
    <property type="evidence" value="ECO:0007669"/>
    <property type="project" value="InterPro"/>
</dbReference>
<evidence type="ECO:0000256" key="2">
    <source>
        <dbReference type="SAM" id="SignalP"/>
    </source>
</evidence>
<gene>
    <name evidence="3" type="ORF">CFH80_03970</name>
</gene>
<name>A0A2D3WFW5_9BACT</name>
<dbReference type="Gene3D" id="3.90.10.10">
    <property type="entry name" value="Cytochrome C3"/>
    <property type="match status" value="2"/>
</dbReference>
<dbReference type="Proteomes" id="UP000231638">
    <property type="component" value="Unassembled WGS sequence"/>
</dbReference>
<feature type="signal peptide" evidence="2">
    <location>
        <begin position="1"/>
        <end position="21"/>
    </location>
</feature>
<dbReference type="HAMAP" id="MF_02023">
    <property type="entry name" value="Sulfite_red"/>
    <property type="match status" value="1"/>
</dbReference>
<reference evidence="3 4" key="1">
    <citation type="journal article" date="2017" name="Front. Microbiol.">
        <title>Comparative Genomic Analysis of the Class Epsilonproteobacteria and Proposed Reclassification to Epsilonbacteraeota (phyl. nov.).</title>
        <authorList>
            <person name="Waite D.W."/>
            <person name="Vanwonterghem I."/>
            <person name="Rinke C."/>
            <person name="Parks D.H."/>
            <person name="Zhang Y."/>
            <person name="Takai K."/>
            <person name="Sievert S.M."/>
            <person name="Simon J."/>
            <person name="Campbell B.J."/>
            <person name="Hanson T.E."/>
            <person name="Woyke T."/>
            <person name="Klotz M.G."/>
            <person name="Hugenholtz P."/>
        </authorList>
    </citation>
    <scope>NUCLEOTIDE SEQUENCE [LARGE SCALE GENOMIC DNA]</scope>
    <source>
        <strain evidence="3">UBA11420</strain>
    </source>
</reference>
<dbReference type="GO" id="GO:0016002">
    <property type="term" value="F:sulfite reductase activity"/>
    <property type="evidence" value="ECO:0007669"/>
    <property type="project" value="InterPro"/>
</dbReference>
<comment type="caution">
    <text evidence="3">The sequence shown here is derived from an EMBL/GenBank/DDBJ whole genome shotgun (WGS) entry which is preliminary data.</text>
</comment>
<dbReference type="Gene3D" id="1.10.1130.10">
    <property type="entry name" value="Flavocytochrome C3, Chain A"/>
    <property type="match status" value="1"/>
</dbReference>
<sequence length="690" mass="77582">MRNWDKVLLGLFMCTSIFAVGATSAAAMEGMQMTKEAREIIAHAKGTKESRGVISLQDYIVEEQAMYDWLFKNHPIFTKYGGKTVGKMVVGDRGHEWIEEGHGVDFSKNSKRSGGEGFSSMMYRVARNSTLAYPNKFIGPEKCGECHTAQYEAWSRSRHSSTIRFPGEHPEVNNKLNDPVFDSDTASILPQGITPDVIYCTVGHLRTKMGFFDAWLLRGTYHVEGGLLKNGTGQITAGANQWQRTWAYNLTPEVAKKIKKWVPEFPVTLQEYGDNGGYVRGLASYAAKYKKEMSFQASTSYCEVCHPWKFDFKNQGEFFAALGNAKELQKHTISKGVSCEECHGAGGHLEGGSGLLISNCERCHQRFSYNPDLMKSNPLNVGKPDLALSSKFKSMGPGCGTEGAQSYFTAHYLKGMRCSTCHDPHDVTGDVSGEKNVKGTNYNANQGYLSSFYTKPKLKKECADCHKEQAYIHAKSDTHSKNSCATCHMPFLMSCENFYAIQFQDQAGFDTQRRSHIWKIEVDPKMKTMVASSAATGPRDTKDWHFDRNKDGRNFVDLMWACARTTWADKEQVEAKGCHSPINSELKETLHFKDQKQVYDEVMGWQTPVKDQFTQVKVGIQGLYAMLEVKKLAPSDKARVYELIEKAQETVDLVEKDGSWGVHGFKYTKQRLDAAVEYINEAQRVMKKNL</sequence>
<dbReference type="PANTHER" id="PTHR35038">
    <property type="entry name" value="DISSIMILATORY SULFITE REDUCTASE SIRA"/>
    <property type="match status" value="1"/>
</dbReference>
<organism evidence="3 4">
    <name type="scientific">Sulfurospirillum cavolei</name>
    <dbReference type="NCBI Taxonomy" id="366522"/>
    <lineage>
        <taxon>Bacteria</taxon>
        <taxon>Pseudomonadati</taxon>
        <taxon>Campylobacterota</taxon>
        <taxon>Epsilonproteobacteria</taxon>
        <taxon>Campylobacterales</taxon>
        <taxon>Sulfurospirillaceae</taxon>
        <taxon>Sulfurospirillum</taxon>
    </lineage>
</organism>
<dbReference type="AlphaFoldDB" id="A0A2D3WFW5"/>
<evidence type="ECO:0000256" key="1">
    <source>
        <dbReference type="ARBA" id="ARBA00022729"/>
    </source>
</evidence>
<evidence type="ECO:0000313" key="4">
    <source>
        <dbReference type="Proteomes" id="UP000231638"/>
    </source>
</evidence>
<dbReference type="GO" id="GO:0020037">
    <property type="term" value="F:heme binding"/>
    <property type="evidence" value="ECO:0007669"/>
    <property type="project" value="InterPro"/>
</dbReference>
<keyword evidence="1 2" id="KW-0732">Signal</keyword>
<dbReference type="STRING" id="366522.GCA_001548055_01631"/>
<protein>
    <submittedName>
        <fullName evidence="3">Cytochrome C</fullName>
    </submittedName>
</protein>
<dbReference type="SUPFAM" id="SSF48695">
    <property type="entry name" value="Multiheme cytochromes"/>
    <property type="match status" value="1"/>
</dbReference>